<dbReference type="RefSeq" id="WP_065527176.1">
    <property type="nucleotide sequence ID" value="NZ_CP016543.2"/>
</dbReference>
<proteinExistence type="predicted"/>
<protein>
    <recommendedName>
        <fullName evidence="4">DUF4306 domain-containing protein</fullName>
    </recommendedName>
</protein>
<dbReference type="STRING" id="414778.BCM40_12985"/>
<organism evidence="2 3">
    <name type="scientific">Planococcus donghaensis</name>
    <dbReference type="NCBI Taxonomy" id="414778"/>
    <lineage>
        <taxon>Bacteria</taxon>
        <taxon>Bacillati</taxon>
        <taxon>Bacillota</taxon>
        <taxon>Bacilli</taxon>
        <taxon>Bacillales</taxon>
        <taxon>Caryophanaceae</taxon>
        <taxon>Planococcus</taxon>
    </lineage>
</organism>
<dbReference type="Pfam" id="PF14154">
    <property type="entry name" value="DUF4306"/>
    <property type="match status" value="1"/>
</dbReference>
<keyword evidence="1" id="KW-0812">Transmembrane</keyword>
<evidence type="ECO:0000313" key="2">
    <source>
        <dbReference type="EMBL" id="ANU24210.1"/>
    </source>
</evidence>
<evidence type="ECO:0000313" key="3">
    <source>
        <dbReference type="Proteomes" id="UP000092495"/>
    </source>
</evidence>
<dbReference type="InterPro" id="IPR025440">
    <property type="entry name" value="DUF4306"/>
</dbReference>
<dbReference type="AlphaFoldDB" id="A0A1C7EK07"/>
<dbReference type="KEGG" id="pdg:BCM40_12985"/>
<feature type="transmembrane region" description="Helical" evidence="1">
    <location>
        <begin position="68"/>
        <end position="92"/>
    </location>
</feature>
<feature type="transmembrane region" description="Helical" evidence="1">
    <location>
        <begin position="137"/>
        <end position="155"/>
    </location>
</feature>
<accession>A0A1C7EK07</accession>
<reference evidence="2" key="1">
    <citation type="submission" date="2016-10" db="EMBL/GenBank/DDBJ databases">
        <authorList>
            <person name="See-Too W.S."/>
        </authorList>
    </citation>
    <scope>NUCLEOTIDE SEQUENCE</scope>
    <source>
        <strain evidence="2">DSM 22276</strain>
    </source>
</reference>
<evidence type="ECO:0008006" key="4">
    <source>
        <dbReference type="Google" id="ProtNLM"/>
    </source>
</evidence>
<gene>
    <name evidence="2" type="ORF">BCM40_12985</name>
</gene>
<feature type="transmembrane region" description="Helical" evidence="1">
    <location>
        <begin position="12"/>
        <end position="31"/>
    </location>
</feature>
<keyword evidence="1" id="KW-1133">Transmembrane helix</keyword>
<name>A0A1C7EK07_9BACL</name>
<dbReference type="OrthoDB" id="2721142at2"/>
<keyword evidence="1" id="KW-0472">Membrane</keyword>
<feature type="transmembrane region" description="Helical" evidence="1">
    <location>
        <begin position="104"/>
        <end position="125"/>
    </location>
</feature>
<keyword evidence="3" id="KW-1185">Reference proteome</keyword>
<evidence type="ECO:0000256" key="1">
    <source>
        <dbReference type="SAM" id="Phobius"/>
    </source>
</evidence>
<dbReference type="Proteomes" id="UP000092495">
    <property type="component" value="Chromosome"/>
</dbReference>
<sequence>MQERSTRNMREAILFFGALIFFAVSTFFSLYEGSRLEDVSWEWRYSAIFSNWLNGGVESAGDILTIDYLVYAAKFAPLFPVIMFVSAFILLLQLVSWIFRKNKIALNLVYLVYGVALFVMSDVFMSSPTVGLELFSRIFFVFGFVLVMFGVTSLVKERKDVV</sequence>
<dbReference type="EMBL" id="CP016543">
    <property type="protein sequence ID" value="ANU24210.1"/>
    <property type="molecule type" value="Genomic_DNA"/>
</dbReference>